<reference evidence="1 2" key="1">
    <citation type="submission" date="2011-11" db="EMBL/GenBank/DDBJ databases">
        <title>Complete sequence of Granulicella mallensis MP5ACTX8.</title>
        <authorList>
            <consortium name="US DOE Joint Genome Institute"/>
            <person name="Lucas S."/>
            <person name="Copeland A."/>
            <person name="Lapidus A."/>
            <person name="Cheng J.-F."/>
            <person name="Goodwin L."/>
            <person name="Pitluck S."/>
            <person name="Peters L."/>
            <person name="Lu M."/>
            <person name="Detter J.C."/>
            <person name="Han C."/>
            <person name="Tapia R."/>
            <person name="Land M."/>
            <person name="Hauser L."/>
            <person name="Kyrpides N."/>
            <person name="Ivanova N."/>
            <person name="Mikhailova N."/>
            <person name="Pagani I."/>
            <person name="Rawat S."/>
            <person name="Mannisto M."/>
            <person name="Haggblom M."/>
            <person name="Woyke T."/>
        </authorList>
    </citation>
    <scope>NUCLEOTIDE SEQUENCE [LARGE SCALE GENOMIC DNA]</scope>
    <source>
        <strain evidence="2">ATCC BAA-1857 / DSM 23137 / MP5ACTX8</strain>
    </source>
</reference>
<dbReference type="InterPro" id="IPR007407">
    <property type="entry name" value="DUF459"/>
</dbReference>
<evidence type="ECO:0008006" key="3">
    <source>
        <dbReference type="Google" id="ProtNLM"/>
    </source>
</evidence>
<dbReference type="EMBL" id="CP003130">
    <property type="protein sequence ID" value="AEU34887.1"/>
    <property type="molecule type" value="Genomic_DNA"/>
</dbReference>
<sequence length="381" mass="40999" precursor="true">MRAYQRFSTLSQLAASVGAFALAALLLESGGLYDWAQRLDLGLERTVAMPVATALHRALAPLHIEQGRRNTLVELARIGWSDDPAALAEANTHPQPKELAPPPMTPSTVTVPVKHTTAGTKPVTPTTATVILQPVPLRPDAAPGLSTLPAIPAIAIGKTRTIALAGDSMMAVGMSSTILRQAPLYKNLSFVHAFKSGTGLARPEVFNWQLEYPAMLKEARPDFVLVAIGANDGQGFVEDGVTYPFGSDGWKRIYQRRVQAYLDMLEENGATVIWLGLPPMKSDVYDARIALINRIDYSVVSASPHAIWVGTAGLVGDGSGRFRDYGEIDGHTTRLRQSDGIHLSDDGATLITTKLLRWLAVQEVPKPVTAPVTTAQESTKP</sequence>
<evidence type="ECO:0000313" key="1">
    <source>
        <dbReference type="EMBL" id="AEU34887.1"/>
    </source>
</evidence>
<dbReference type="Pfam" id="PF04311">
    <property type="entry name" value="DUF459"/>
    <property type="match status" value="1"/>
</dbReference>
<dbReference type="OrthoDB" id="156518at2"/>
<dbReference type="eggNOG" id="COG2845">
    <property type="taxonomic scope" value="Bacteria"/>
</dbReference>
<dbReference type="RefSeq" id="WP_014263771.1">
    <property type="nucleotide sequence ID" value="NC_016631.1"/>
</dbReference>
<accession>G8NPG7</accession>
<dbReference type="KEGG" id="gma:AciX8_0537"/>
<protein>
    <recommendedName>
        <fullName evidence="3">SGNH hydrolase-type esterase domain-containing protein</fullName>
    </recommendedName>
</protein>
<keyword evidence="2" id="KW-1185">Reference proteome</keyword>
<name>G8NPG7_GRAMM</name>
<proteinExistence type="predicted"/>
<dbReference type="GO" id="GO:0016788">
    <property type="term" value="F:hydrolase activity, acting on ester bonds"/>
    <property type="evidence" value="ECO:0007669"/>
    <property type="project" value="UniProtKB-ARBA"/>
</dbReference>
<dbReference type="AlphaFoldDB" id="G8NPG7"/>
<dbReference type="InterPro" id="IPR036514">
    <property type="entry name" value="SGNH_hydro_sf"/>
</dbReference>
<dbReference type="HOGENOM" id="CLU_725153_0_0_0"/>
<dbReference type="SUPFAM" id="SSF52266">
    <property type="entry name" value="SGNH hydrolase"/>
    <property type="match status" value="1"/>
</dbReference>
<organism evidence="1 2">
    <name type="scientific">Granulicella mallensis (strain ATCC BAA-1857 / DSM 23137 / MP5ACTX8)</name>
    <dbReference type="NCBI Taxonomy" id="682795"/>
    <lineage>
        <taxon>Bacteria</taxon>
        <taxon>Pseudomonadati</taxon>
        <taxon>Acidobacteriota</taxon>
        <taxon>Terriglobia</taxon>
        <taxon>Terriglobales</taxon>
        <taxon>Acidobacteriaceae</taxon>
        <taxon>Granulicella</taxon>
    </lineage>
</organism>
<evidence type="ECO:0000313" key="2">
    <source>
        <dbReference type="Proteomes" id="UP000007113"/>
    </source>
</evidence>
<gene>
    <name evidence="1" type="ordered locus">AciX8_0537</name>
</gene>
<dbReference type="Proteomes" id="UP000007113">
    <property type="component" value="Chromosome"/>
</dbReference>
<dbReference type="Gene3D" id="3.40.50.1110">
    <property type="entry name" value="SGNH hydrolase"/>
    <property type="match status" value="1"/>
</dbReference>
<dbReference type="STRING" id="682795.AciX8_0537"/>